<dbReference type="InterPro" id="IPR011652">
    <property type="entry name" value="MORN_2"/>
</dbReference>
<feature type="signal peptide" evidence="1">
    <location>
        <begin position="1"/>
        <end position="18"/>
    </location>
</feature>
<dbReference type="GO" id="GO:0055085">
    <property type="term" value="P:transmembrane transport"/>
    <property type="evidence" value="ECO:0007669"/>
    <property type="project" value="InterPro"/>
</dbReference>
<evidence type="ECO:0000313" key="3">
    <source>
        <dbReference type="EMBL" id="OQP59885.1"/>
    </source>
</evidence>
<feature type="chain" id="PRO_5013365841" description="TonB C-terminal domain-containing protein" evidence="1">
    <location>
        <begin position="19"/>
        <end position="315"/>
    </location>
</feature>
<dbReference type="OrthoDB" id="1524045at2"/>
<evidence type="ECO:0000259" key="2">
    <source>
        <dbReference type="Pfam" id="PF03544"/>
    </source>
</evidence>
<proteinExistence type="predicted"/>
<name>A0A1V9FNF0_9BACT</name>
<organism evidence="3 4">
    <name type="scientific">Niastella vici</name>
    <dbReference type="NCBI Taxonomy" id="1703345"/>
    <lineage>
        <taxon>Bacteria</taxon>
        <taxon>Pseudomonadati</taxon>
        <taxon>Bacteroidota</taxon>
        <taxon>Chitinophagia</taxon>
        <taxon>Chitinophagales</taxon>
        <taxon>Chitinophagaceae</taxon>
        <taxon>Niastella</taxon>
    </lineage>
</organism>
<dbReference type="SUPFAM" id="SSF82185">
    <property type="entry name" value="Histone H3 K4-specific methyltransferase SET7/9 N-terminal domain"/>
    <property type="match status" value="1"/>
</dbReference>
<reference evidence="3 4" key="1">
    <citation type="submission" date="2016-03" db="EMBL/GenBank/DDBJ databases">
        <title>Niastella vici sp. nov., isolated from farmland soil.</title>
        <authorList>
            <person name="Chen L."/>
            <person name="Wang D."/>
            <person name="Yang S."/>
            <person name="Wang G."/>
        </authorList>
    </citation>
    <scope>NUCLEOTIDE SEQUENCE [LARGE SCALE GENOMIC DNA]</scope>
    <source>
        <strain evidence="3 4">DJ57</strain>
    </source>
</reference>
<protein>
    <recommendedName>
        <fullName evidence="2">TonB C-terminal domain-containing protein</fullName>
    </recommendedName>
</protein>
<dbReference type="Gene3D" id="3.90.930.1">
    <property type="match status" value="1"/>
</dbReference>
<dbReference type="Proteomes" id="UP000192796">
    <property type="component" value="Unassembled WGS sequence"/>
</dbReference>
<dbReference type="AlphaFoldDB" id="A0A1V9FNF0"/>
<gene>
    <name evidence="3" type="ORF">A3860_35835</name>
</gene>
<feature type="domain" description="TonB C-terminal" evidence="2">
    <location>
        <begin position="249"/>
        <end position="310"/>
    </location>
</feature>
<dbReference type="Gene3D" id="3.30.1150.10">
    <property type="match status" value="1"/>
</dbReference>
<dbReference type="SUPFAM" id="SSF74653">
    <property type="entry name" value="TolA/TonB C-terminal domain"/>
    <property type="match status" value="1"/>
</dbReference>
<dbReference type="STRING" id="1703345.A3860_35835"/>
<dbReference type="RefSeq" id="WP_081154007.1">
    <property type="nucleotide sequence ID" value="NZ_LVYD01000072.1"/>
</dbReference>
<dbReference type="InterPro" id="IPR037682">
    <property type="entry name" value="TonB_C"/>
</dbReference>
<accession>A0A1V9FNF0</accession>
<dbReference type="Pfam" id="PF03544">
    <property type="entry name" value="TonB_C"/>
    <property type="match status" value="1"/>
</dbReference>
<dbReference type="Gene3D" id="2.20.110.10">
    <property type="entry name" value="Histone H3 K4-specific methyltransferase SET7/9 N-terminal domain"/>
    <property type="match status" value="1"/>
</dbReference>
<evidence type="ECO:0000256" key="1">
    <source>
        <dbReference type="SAM" id="SignalP"/>
    </source>
</evidence>
<keyword evidence="1" id="KW-0732">Signal</keyword>
<evidence type="ECO:0000313" key="4">
    <source>
        <dbReference type="Proteomes" id="UP000192796"/>
    </source>
</evidence>
<keyword evidence="4" id="KW-1185">Reference proteome</keyword>
<dbReference type="EMBL" id="LVYD01000072">
    <property type="protein sequence ID" value="OQP59885.1"/>
    <property type="molecule type" value="Genomic_DNA"/>
</dbReference>
<comment type="caution">
    <text evidence="3">The sequence shown here is derived from an EMBL/GenBank/DDBJ whole genome shotgun (WGS) entry which is preliminary data.</text>
</comment>
<sequence>MKPLLVLLTVIFSSATFAQKMETYYDYRWKETTPNMARFLGVTEKTDSGWHRRDYFIQEKLLQMDGTYEDSTCKKANGHFRYFHPNGNLWSAGNYVHGKRDGLWVSYHYNGVMDDSISYDKGHKTGNCYGWYENGNMSDSSSWNPDGSGVAVGWFNNGNPSYAGRYGPGEKMQGKWMYFHRNGKPSAAEMYENGKLIDKQYYDEQGNSMDTVNRDRSAQFPGGLKGWQKYLNNKLYFPTQYKIVNGDRAIVVVEAIIDEEGNVTDATVSTPFFPAFDKIALEVIRKSPKWEPAVSHNRKLRYKIKQPVAFTQQTQ</sequence>
<dbReference type="Pfam" id="PF07661">
    <property type="entry name" value="MORN_2"/>
    <property type="match status" value="1"/>
</dbReference>